<name>A0ABP8G516_9BACT</name>
<dbReference type="PANTHER" id="PTHR43130:SF15">
    <property type="entry name" value="THIJ_PFPI FAMILY PROTEIN (AFU_ORTHOLOGUE AFUA_5G14240)"/>
    <property type="match status" value="1"/>
</dbReference>
<proteinExistence type="predicted"/>
<feature type="domain" description="DJ-1/PfpI" evidence="1">
    <location>
        <begin position="2"/>
        <end position="164"/>
    </location>
</feature>
<evidence type="ECO:0000313" key="3">
    <source>
        <dbReference type="Proteomes" id="UP001501207"/>
    </source>
</evidence>
<dbReference type="CDD" id="cd03139">
    <property type="entry name" value="GATase1_PfpI_2"/>
    <property type="match status" value="1"/>
</dbReference>
<dbReference type="RefSeq" id="WP_344980628.1">
    <property type="nucleotide sequence ID" value="NZ_BAABFN010000020.1"/>
</dbReference>
<dbReference type="InterPro" id="IPR002818">
    <property type="entry name" value="DJ-1/PfpI"/>
</dbReference>
<sequence>MEIAVLLFEDFETLDVFGPVEIFGRLDGLYTLRFFSLPGGAIRNKDGVAILTEELSAIPDRVDIFLIPGGLGTRKEVNNEPLIDKIRAISGISAYVLTVCTGSALLAKTGLLDGKGATTNKRAFDWVITNGPNVLWNKKARWVVDGKFYTSSGVSAGMDMALGFLGDRHGVDVARKVAVGIEYNWTEDKDNDTFQAS</sequence>
<dbReference type="Gene3D" id="3.40.50.880">
    <property type="match status" value="1"/>
</dbReference>
<reference evidence="3" key="1">
    <citation type="journal article" date="2019" name="Int. J. Syst. Evol. Microbiol.">
        <title>The Global Catalogue of Microorganisms (GCM) 10K type strain sequencing project: providing services to taxonomists for standard genome sequencing and annotation.</title>
        <authorList>
            <consortium name="The Broad Institute Genomics Platform"/>
            <consortium name="The Broad Institute Genome Sequencing Center for Infectious Disease"/>
            <person name="Wu L."/>
            <person name="Ma J."/>
        </authorList>
    </citation>
    <scope>NUCLEOTIDE SEQUENCE [LARGE SCALE GENOMIC DNA]</scope>
    <source>
        <strain evidence="3">JCM 17664</strain>
    </source>
</reference>
<dbReference type="EMBL" id="BAABFN010000020">
    <property type="protein sequence ID" value="GAA4317209.1"/>
    <property type="molecule type" value="Genomic_DNA"/>
</dbReference>
<dbReference type="InterPro" id="IPR029062">
    <property type="entry name" value="Class_I_gatase-like"/>
</dbReference>
<dbReference type="Pfam" id="PF01965">
    <property type="entry name" value="DJ-1_PfpI"/>
    <property type="match status" value="1"/>
</dbReference>
<keyword evidence="3" id="KW-1185">Reference proteome</keyword>
<dbReference type="Proteomes" id="UP001501207">
    <property type="component" value="Unassembled WGS sequence"/>
</dbReference>
<comment type="caution">
    <text evidence="2">The sequence shown here is derived from an EMBL/GenBank/DDBJ whole genome shotgun (WGS) entry which is preliminary data.</text>
</comment>
<evidence type="ECO:0000259" key="1">
    <source>
        <dbReference type="Pfam" id="PF01965"/>
    </source>
</evidence>
<accession>A0ABP8G516</accession>
<protein>
    <submittedName>
        <fullName evidence="2">DJ-1/PfpI family protein</fullName>
    </submittedName>
</protein>
<dbReference type="PANTHER" id="PTHR43130">
    <property type="entry name" value="ARAC-FAMILY TRANSCRIPTIONAL REGULATOR"/>
    <property type="match status" value="1"/>
</dbReference>
<dbReference type="SUPFAM" id="SSF52317">
    <property type="entry name" value="Class I glutamine amidotransferase-like"/>
    <property type="match status" value="1"/>
</dbReference>
<evidence type="ECO:0000313" key="2">
    <source>
        <dbReference type="EMBL" id="GAA4317209.1"/>
    </source>
</evidence>
<dbReference type="InterPro" id="IPR052158">
    <property type="entry name" value="INH-QAR"/>
</dbReference>
<organism evidence="2 3">
    <name type="scientific">Compostibacter hankyongensis</name>
    <dbReference type="NCBI Taxonomy" id="1007089"/>
    <lineage>
        <taxon>Bacteria</taxon>
        <taxon>Pseudomonadati</taxon>
        <taxon>Bacteroidota</taxon>
        <taxon>Chitinophagia</taxon>
        <taxon>Chitinophagales</taxon>
        <taxon>Chitinophagaceae</taxon>
        <taxon>Compostibacter</taxon>
    </lineage>
</organism>
<gene>
    <name evidence="2" type="ORF">GCM10023143_29120</name>
</gene>